<feature type="region of interest" description="Disordered" evidence="2">
    <location>
        <begin position="881"/>
        <end position="901"/>
    </location>
</feature>
<dbReference type="PANTHER" id="PTHR31099:SF49">
    <property type="entry name" value="MYOSIN HEAVY CHAIN-LIKE PROTEIN"/>
    <property type="match status" value="1"/>
</dbReference>
<dbReference type="PANTHER" id="PTHR31099">
    <property type="entry name" value="OS06G0165300 PROTEIN"/>
    <property type="match status" value="1"/>
</dbReference>
<protein>
    <submittedName>
        <fullName evidence="5">Uncharacterized protein</fullName>
    </submittedName>
</protein>
<keyword evidence="1" id="KW-0175">Coiled coil</keyword>
<dbReference type="EMBL" id="OIVN01006326">
    <property type="protein sequence ID" value="SPD30674.1"/>
    <property type="molecule type" value="Genomic_DNA"/>
</dbReference>
<feature type="domain" description="Reverse transcriptase zinc-binding" evidence="4">
    <location>
        <begin position="123"/>
        <end position="217"/>
    </location>
</feature>
<accession>A0A2N9J265</accession>
<reference evidence="5" key="1">
    <citation type="submission" date="2018-02" db="EMBL/GenBank/DDBJ databases">
        <authorList>
            <person name="Cohen D.B."/>
            <person name="Kent A.D."/>
        </authorList>
    </citation>
    <scope>NUCLEOTIDE SEQUENCE</scope>
</reference>
<feature type="region of interest" description="Disordered" evidence="2">
    <location>
        <begin position="553"/>
        <end position="595"/>
    </location>
</feature>
<dbReference type="InterPro" id="IPR026960">
    <property type="entry name" value="RVT-Znf"/>
</dbReference>
<feature type="coiled-coil region" evidence="1">
    <location>
        <begin position="996"/>
        <end position="1044"/>
    </location>
</feature>
<gene>
    <name evidence="5" type="ORF">FSB_LOCUS58556</name>
</gene>
<evidence type="ECO:0000256" key="1">
    <source>
        <dbReference type="SAM" id="Coils"/>
    </source>
</evidence>
<feature type="compositionally biased region" description="Low complexity" evidence="2">
    <location>
        <begin position="573"/>
        <end position="595"/>
    </location>
</feature>
<sequence>MEIFTLTSQIRKHHGFGEISCVNTIQNYAKPLGEWDEGRGYNIPISHPAWFKIKPTAPPCLLNQITTVADLIDHRTASWKTNLLYQLYDQQDSDQILSITLPMVENNATPDKLIWPHSLNGEYQVHKAYEIITHQASVSGPQPVTNNQTTVWKLLWKIRLPYKIVTFTWKLLHHALPVKAELNRKGMHCAMNCLMCNNASETQEHLFLHCDLARAVWLGADIPILHLTQAAITVDSWVKEILQQHSASDNTNPILQKTLTLLWCIWFHRNQIMFEGKQPNPMEIILTSTSLLNRFLQNYSNNAGTTGGVRHTAQAPTWTPDPNWQAIITTAGGTSKNRTSHGMAYMGKLRNGQRMIVFTEDKDIEQMWGSKHIPSWKLTTMFQDIQNLQQQHQLRLYIKAIPLPVLKDIKSMALNASRTFTDWTAVRACNRGEDLQKGNEVIEVAPVWGRPRRLRCLCQSRGRPILGHLENLWPFIWQVVAGSCVVLGDAARASSPGFSEDTCSSSCSVDRSQRPLFTATAFPPVLAASLSAALPLGPLSRVFMALGVGDSSESSSSGGGHSLTPISGSEDLGSQGRSSETTESSSSGSVSQEPRVPISVRSLNKPFIAEGVPSKLVDKGIGRIRSRYQIPENIVLRLPDDNEWACSSNGEDIALYEDSLTGGLRLPFRPFEREVLHRLGISPSQLNPNGWRIMTGLQVLWRMASEGEYDLSVDEFFFLYKLTYMPSTPGVWGFMRHRGSPKLILGLPNSNRSWKPKYFFLCGSHFEFTPGEAAGELYGLRRSWGIPNANAFHRPSLSKRLKQRLSLVTDFQEGRAVELFDLVSPLTLAQWSLGPKPSAEVLKAIQAYNRSMTTRAERKRLREAAQKVDDLPDASALFSKRAKSEKKVPMEKGTSSKKGALKGKEVGSDEILPTIYSSSSRAMDKVKEMYEQVDLEVYDHVEDLDLLRLSIQDSLKAAGQVFVLGNRVRMSARESAKLKAYFEKVKAQSSAHQEAMETLNVERRVLKSQVKKLETDLKAKDDRLSALEKERNELVWKIVGLQQQVLNARETAVNEFKTSEEFEDDTRRYYVAGFEHFRKRVALAFGDAQDWATVKIIDDEETTVDTGGKFYSKFSFSFFYFPRYRPPFGECCV</sequence>
<evidence type="ECO:0000256" key="2">
    <source>
        <dbReference type="SAM" id="MobiDB-lite"/>
    </source>
</evidence>
<evidence type="ECO:0000259" key="3">
    <source>
        <dbReference type="Pfam" id="PF04195"/>
    </source>
</evidence>
<organism evidence="5">
    <name type="scientific">Fagus sylvatica</name>
    <name type="common">Beechnut</name>
    <dbReference type="NCBI Taxonomy" id="28930"/>
    <lineage>
        <taxon>Eukaryota</taxon>
        <taxon>Viridiplantae</taxon>
        <taxon>Streptophyta</taxon>
        <taxon>Embryophyta</taxon>
        <taxon>Tracheophyta</taxon>
        <taxon>Spermatophyta</taxon>
        <taxon>Magnoliopsida</taxon>
        <taxon>eudicotyledons</taxon>
        <taxon>Gunneridae</taxon>
        <taxon>Pentapetalae</taxon>
        <taxon>rosids</taxon>
        <taxon>fabids</taxon>
        <taxon>Fagales</taxon>
        <taxon>Fagaceae</taxon>
        <taxon>Fagus</taxon>
    </lineage>
</organism>
<evidence type="ECO:0000259" key="4">
    <source>
        <dbReference type="Pfam" id="PF13966"/>
    </source>
</evidence>
<proteinExistence type="predicted"/>
<name>A0A2N9J265_FAGSY</name>
<dbReference type="Pfam" id="PF13966">
    <property type="entry name" value="zf-RVT"/>
    <property type="match status" value="1"/>
</dbReference>
<dbReference type="AlphaFoldDB" id="A0A2N9J265"/>
<evidence type="ECO:0000313" key="5">
    <source>
        <dbReference type="EMBL" id="SPD30674.1"/>
    </source>
</evidence>
<dbReference type="Pfam" id="PF04195">
    <property type="entry name" value="Transposase_28"/>
    <property type="match status" value="1"/>
</dbReference>
<feature type="domain" description="Transposase (putative) gypsy type" evidence="3">
    <location>
        <begin position="656"/>
        <end position="721"/>
    </location>
</feature>
<dbReference type="InterPro" id="IPR007321">
    <property type="entry name" value="Transposase_28"/>
</dbReference>